<feature type="domain" description="Calponin-homology (CH)" evidence="2">
    <location>
        <begin position="119"/>
        <end position="236"/>
    </location>
</feature>
<dbReference type="Pfam" id="PF00307">
    <property type="entry name" value="CH"/>
    <property type="match status" value="2"/>
</dbReference>
<dbReference type="PROSITE" id="PS50021">
    <property type="entry name" value="CH"/>
    <property type="match status" value="2"/>
</dbReference>
<reference evidence="3 4" key="1">
    <citation type="submission" date="2024-07" db="EMBL/GenBank/DDBJ databases">
        <authorList>
            <person name="Akdeniz Z."/>
        </authorList>
    </citation>
    <scope>NUCLEOTIDE SEQUENCE [LARGE SCALE GENOMIC DNA]</scope>
</reference>
<sequence>MADNSEKYFLKWINYKLRPRNVTIESVTNDFADGLKLVALLEEVGGVKNTTRLVDPKNEIFKLQNLNVAMTMATKMVKNLGVNGRNFIQGTPLDTKLILGFIFDLVLHYQVDDIDQDGVKGKEGLLKWAQKATADHQFVNVMNFTGSWQDGMAFLALAHAYNASCCNYQYEAEAFAAEKSESKQTQVEKAKERLEKAFKLIQNELGVEQILDADFAVSASDKANITYLSLIFKAFSQVKTQNKSQIVIQNLIQKARQYEELKMALMQKIQEFDSTVDQSKVTIAEHENIEEIQKLIQQIQQNDRESSNKLQLLQGQIENKIFNLKQHKQMMGGNKISVPEGYSSEELKQKSEAVHNANNEAINTLTQKIAEINDKSIQEFESKITALSEQILKIIDEAEQALNQLDLTGEEQALRTQIQSIFQIDKSTNEKISSLIQEVESEQLSYNQVLVSVNKEKKNFTKDLIQKSEDSHKKCEEKIAQVKEMINNIKDKHCAELTAQISTLSQEFRQKLEQIQAQITSTQIAGDQQQLLQIINNLVDQDSSVSSELHSVLGQLDSLILSLKHYGQSSDVNLSALTQELQQIHIQTQQKVEEIRLLIDKLQDEKTTTKKEKLRQTFTEFCKTNPNQITRQEFEQALIACEQAVDENLVDSLFANDRQPSFEDFFELMDALENDKETDEQCVLAFGQLGGRFITERELRDAKISEEDIQWLITQMPLIKEDGTVSETPVSEEKKMSIRNILGGQTIKNDAVRSLEKMNHFVKQLASQSKKAEIPGEKKYDYLKFVVNMYE</sequence>
<keyword evidence="1" id="KW-0175">Coiled coil</keyword>
<gene>
    <name evidence="3" type="ORF">HINF_LOCUS260</name>
</gene>
<feature type="coiled-coil region" evidence="1">
    <location>
        <begin position="377"/>
        <end position="404"/>
    </location>
</feature>
<feature type="domain" description="Calponin-homology (CH)" evidence="2">
    <location>
        <begin position="3"/>
        <end position="110"/>
    </location>
</feature>
<feature type="coiled-coil region" evidence="1">
    <location>
        <begin position="585"/>
        <end position="612"/>
    </location>
</feature>
<dbReference type="Gene3D" id="1.10.418.10">
    <property type="entry name" value="Calponin-like domain"/>
    <property type="match status" value="2"/>
</dbReference>
<evidence type="ECO:0000256" key="1">
    <source>
        <dbReference type="SAM" id="Coils"/>
    </source>
</evidence>
<dbReference type="Proteomes" id="UP001642409">
    <property type="component" value="Unassembled WGS sequence"/>
</dbReference>
<evidence type="ECO:0000259" key="2">
    <source>
        <dbReference type="PROSITE" id="PS50021"/>
    </source>
</evidence>
<feature type="coiled-coil region" evidence="1">
    <location>
        <begin position="248"/>
        <end position="309"/>
    </location>
</feature>
<feature type="coiled-coil region" evidence="1">
    <location>
        <begin position="465"/>
        <end position="514"/>
    </location>
</feature>
<evidence type="ECO:0000313" key="4">
    <source>
        <dbReference type="Proteomes" id="UP001642409"/>
    </source>
</evidence>
<dbReference type="SMART" id="SM00033">
    <property type="entry name" value="CH"/>
    <property type="match status" value="2"/>
</dbReference>
<dbReference type="InterPro" id="IPR001715">
    <property type="entry name" value="CH_dom"/>
</dbReference>
<dbReference type="SUPFAM" id="SSF47473">
    <property type="entry name" value="EF-hand"/>
    <property type="match status" value="1"/>
</dbReference>
<feature type="coiled-coil region" evidence="1">
    <location>
        <begin position="177"/>
        <end position="204"/>
    </location>
</feature>
<dbReference type="PANTHER" id="PTHR11915">
    <property type="entry name" value="SPECTRIN/FILAMIN RELATED CYTOSKELETAL PROTEIN"/>
    <property type="match status" value="1"/>
</dbReference>
<accession>A0ABP1GDV1</accession>
<dbReference type="InterPro" id="IPR036872">
    <property type="entry name" value="CH_dom_sf"/>
</dbReference>
<dbReference type="SUPFAM" id="SSF47576">
    <property type="entry name" value="Calponin-homology domain, CH-domain"/>
    <property type="match status" value="1"/>
</dbReference>
<keyword evidence="4" id="KW-1185">Reference proteome</keyword>
<comment type="caution">
    <text evidence="3">The sequence shown here is derived from an EMBL/GenBank/DDBJ whole genome shotgun (WGS) entry which is preliminary data.</text>
</comment>
<organism evidence="3 4">
    <name type="scientific">Hexamita inflata</name>
    <dbReference type="NCBI Taxonomy" id="28002"/>
    <lineage>
        <taxon>Eukaryota</taxon>
        <taxon>Metamonada</taxon>
        <taxon>Diplomonadida</taxon>
        <taxon>Hexamitidae</taxon>
        <taxon>Hexamitinae</taxon>
        <taxon>Hexamita</taxon>
    </lineage>
</organism>
<dbReference type="EMBL" id="CAXDID020000001">
    <property type="protein sequence ID" value="CAL5970320.1"/>
    <property type="molecule type" value="Genomic_DNA"/>
</dbReference>
<dbReference type="Gene3D" id="1.10.238.10">
    <property type="entry name" value="EF-hand"/>
    <property type="match status" value="1"/>
</dbReference>
<evidence type="ECO:0000313" key="3">
    <source>
        <dbReference type="EMBL" id="CAL5970320.1"/>
    </source>
</evidence>
<name>A0ABP1GDV1_9EUKA</name>
<proteinExistence type="predicted"/>
<dbReference type="InterPro" id="IPR011992">
    <property type="entry name" value="EF-hand-dom_pair"/>
</dbReference>
<protein>
    <submittedName>
        <fullName evidence="3">Calponin_homology (CH) domain-containing protein</fullName>
    </submittedName>
</protein>